<dbReference type="OrthoDB" id="7028331at2"/>
<accession>A0A1H4UWL2</accession>
<evidence type="ECO:0000313" key="2">
    <source>
        <dbReference type="EMBL" id="SEC73115.1"/>
    </source>
</evidence>
<name>A0A1H4UWL2_PSEAG</name>
<reference evidence="3" key="1">
    <citation type="submission" date="2016-10" db="EMBL/GenBank/DDBJ databases">
        <authorList>
            <person name="Varghese N."/>
            <person name="Submissions S."/>
        </authorList>
    </citation>
    <scope>NUCLEOTIDE SEQUENCE [LARGE SCALE GENOMIC DNA]</scope>
    <source>
        <strain evidence="3">DSM 12111</strain>
    </source>
</reference>
<gene>
    <name evidence="2" type="ORF">SAMN05421553_1349</name>
</gene>
<evidence type="ECO:0000256" key="1">
    <source>
        <dbReference type="SAM" id="MobiDB-lite"/>
    </source>
</evidence>
<organism evidence="2 3">
    <name type="scientific">Pseudomonas anguilliseptica</name>
    <dbReference type="NCBI Taxonomy" id="53406"/>
    <lineage>
        <taxon>Bacteria</taxon>
        <taxon>Pseudomonadati</taxon>
        <taxon>Pseudomonadota</taxon>
        <taxon>Gammaproteobacteria</taxon>
        <taxon>Pseudomonadales</taxon>
        <taxon>Pseudomonadaceae</taxon>
        <taxon>Pseudomonas</taxon>
    </lineage>
</organism>
<dbReference type="STRING" id="53406.SAMN05421553_1349"/>
<proteinExistence type="predicted"/>
<dbReference type="RefSeq" id="WP_090378255.1">
    <property type="nucleotide sequence ID" value="NZ_CP156749.1"/>
</dbReference>
<dbReference type="AlphaFoldDB" id="A0A1H4UWL2"/>
<feature type="compositionally biased region" description="Basic and acidic residues" evidence="1">
    <location>
        <begin position="165"/>
        <end position="179"/>
    </location>
</feature>
<feature type="compositionally biased region" description="Basic and acidic residues" evidence="1">
    <location>
        <begin position="141"/>
        <end position="151"/>
    </location>
</feature>
<evidence type="ECO:0000313" key="3">
    <source>
        <dbReference type="Proteomes" id="UP000242849"/>
    </source>
</evidence>
<sequence length="199" mass="21167">MIEAIEVVLKHWGRALREGCPSGGLASPAGTLVEWKGCPPRTGSGGSRILLAGAGPDYLAAEVDAALGAIERQEGGAVLGKLAEWRYSFEPALTVAEQVRDLQLGHGDAGRKAYTRLVQRLHQLVEAELKARHAQCANQQREAKRAGDRMRKASLQQAARAHSARGAELHGRASADRSSGDSSPVGSVAPRQAPVRNNR</sequence>
<dbReference type="EMBL" id="FNSC01000001">
    <property type="protein sequence ID" value="SEC73115.1"/>
    <property type="molecule type" value="Genomic_DNA"/>
</dbReference>
<protein>
    <submittedName>
        <fullName evidence="2">Uncharacterized protein</fullName>
    </submittedName>
</protein>
<keyword evidence="3" id="KW-1185">Reference proteome</keyword>
<feature type="region of interest" description="Disordered" evidence="1">
    <location>
        <begin position="136"/>
        <end position="199"/>
    </location>
</feature>
<dbReference type="Proteomes" id="UP000242849">
    <property type="component" value="Unassembled WGS sequence"/>
</dbReference>